<feature type="transmembrane region" description="Helical" evidence="2">
    <location>
        <begin position="291"/>
        <end position="311"/>
    </location>
</feature>
<keyword evidence="2" id="KW-1133">Transmembrane helix</keyword>
<protein>
    <submittedName>
        <fullName evidence="3">Uncharacterized protein</fullName>
    </submittedName>
</protein>
<dbReference type="EMBL" id="AGNL01003507">
    <property type="protein sequence ID" value="EJK74600.1"/>
    <property type="molecule type" value="Genomic_DNA"/>
</dbReference>
<evidence type="ECO:0000313" key="3">
    <source>
        <dbReference type="EMBL" id="EJK74600.1"/>
    </source>
</evidence>
<dbReference type="AlphaFoldDB" id="K0TAS6"/>
<keyword evidence="4" id="KW-1185">Reference proteome</keyword>
<evidence type="ECO:0000256" key="2">
    <source>
        <dbReference type="SAM" id="Phobius"/>
    </source>
</evidence>
<evidence type="ECO:0000313" key="4">
    <source>
        <dbReference type="Proteomes" id="UP000266841"/>
    </source>
</evidence>
<comment type="caution">
    <text evidence="3">The sequence shown here is derived from an EMBL/GenBank/DDBJ whole genome shotgun (WGS) entry which is preliminary data.</text>
</comment>
<accession>K0TAS6</accession>
<sequence length="460" mass="51424">MTLPHYHYEERGLPSQRYFVLCRQCRQVSDVGRSPMRLLQNKDNSMGPAIHSADDSPRRKLVETSISTHDAGGESDKTGGQMAPKLLHESATTAGSIHVGRPFLHFYNETNSSPSQFKLHSPPNSTYGDYGTTLTLVIMLHLIYLYQWNRRKSRSDVCTNYNQLVNKRQYFRAVIAICSHPPVDHTAQDRSRSDGIINEEPSIANAEVSADGSGIHGRFRGPLAFLRRVSRPLVYGSLSGLPLLAYVSHIIWQVRALEELYDEHDGSLIISVHGDIDSRQLSTHGTIEGCTYFRVLIVLISVSLAMELTLLRKAFRVMERHIDFAGTDSPHELLSHRAICSTSSLAAALVNVYSHHFSNAPLPLFPFVGFFYAGISLGIIPVSALVIVKENTSIRVNSQWALQWRVVVVGNNDILVVSLLGQCLVLRPWYGVFDVVQGTSHHEYLRWSARAMLGLRVVGR</sequence>
<dbReference type="OrthoDB" id="49549at2759"/>
<proteinExistence type="predicted"/>
<keyword evidence="2" id="KW-0472">Membrane</keyword>
<dbReference type="eggNOG" id="ENOG502STM9">
    <property type="taxonomic scope" value="Eukaryota"/>
</dbReference>
<keyword evidence="2" id="KW-0812">Transmembrane</keyword>
<feature type="transmembrane region" description="Helical" evidence="2">
    <location>
        <begin position="233"/>
        <end position="252"/>
    </location>
</feature>
<feature type="transmembrane region" description="Helical" evidence="2">
    <location>
        <begin position="127"/>
        <end position="146"/>
    </location>
</feature>
<feature type="region of interest" description="Disordered" evidence="1">
    <location>
        <begin position="38"/>
        <end position="60"/>
    </location>
</feature>
<dbReference type="Proteomes" id="UP000266841">
    <property type="component" value="Unassembled WGS sequence"/>
</dbReference>
<feature type="transmembrane region" description="Helical" evidence="2">
    <location>
        <begin position="338"/>
        <end position="358"/>
    </location>
</feature>
<organism evidence="3 4">
    <name type="scientific">Thalassiosira oceanica</name>
    <name type="common">Marine diatom</name>
    <dbReference type="NCBI Taxonomy" id="159749"/>
    <lineage>
        <taxon>Eukaryota</taxon>
        <taxon>Sar</taxon>
        <taxon>Stramenopiles</taxon>
        <taxon>Ochrophyta</taxon>
        <taxon>Bacillariophyta</taxon>
        <taxon>Coscinodiscophyceae</taxon>
        <taxon>Thalassiosirophycidae</taxon>
        <taxon>Thalassiosirales</taxon>
        <taxon>Thalassiosiraceae</taxon>
        <taxon>Thalassiosira</taxon>
    </lineage>
</organism>
<gene>
    <name evidence="3" type="ORF">THAOC_03711</name>
</gene>
<name>K0TAS6_THAOC</name>
<feature type="transmembrane region" description="Helical" evidence="2">
    <location>
        <begin position="364"/>
        <end position="388"/>
    </location>
</feature>
<reference evidence="3 4" key="1">
    <citation type="journal article" date="2012" name="Genome Biol.">
        <title>Genome and low-iron response of an oceanic diatom adapted to chronic iron limitation.</title>
        <authorList>
            <person name="Lommer M."/>
            <person name="Specht M."/>
            <person name="Roy A.S."/>
            <person name="Kraemer L."/>
            <person name="Andreson R."/>
            <person name="Gutowska M.A."/>
            <person name="Wolf J."/>
            <person name="Bergner S.V."/>
            <person name="Schilhabel M.B."/>
            <person name="Klostermeier U.C."/>
            <person name="Beiko R.G."/>
            <person name="Rosenstiel P."/>
            <person name="Hippler M."/>
            <person name="Laroche J."/>
        </authorList>
    </citation>
    <scope>NUCLEOTIDE SEQUENCE [LARGE SCALE GENOMIC DNA]</scope>
    <source>
        <strain evidence="3 4">CCMP1005</strain>
    </source>
</reference>
<evidence type="ECO:0000256" key="1">
    <source>
        <dbReference type="SAM" id="MobiDB-lite"/>
    </source>
</evidence>